<evidence type="ECO:0000313" key="4">
    <source>
        <dbReference type="Proteomes" id="UP001642484"/>
    </source>
</evidence>
<feature type="region of interest" description="Disordered" evidence="1">
    <location>
        <begin position="1"/>
        <end position="31"/>
    </location>
</feature>
<name>A0ABP0JKD0_9DINO</name>
<sequence>MGQIEEIPAPRPSRDRDLPELTRSPLRPIPFGPVHVARWLEAAKQRSTAMAAVPHPGSLRLDSTRRRVFEVPSPRSQVTPRGTLVSALHPETHRDFHYSGKRQAYGSVSPLLENLKQSTAMGIRECQEDARNRWFKAYAEGRSEQARSTREQLRTERTLGSSSLLGHTEESAQGWVWHSWRGWTASSRHQHEQQMRQIWQQEARERWLKANGA</sequence>
<evidence type="ECO:0000313" key="2">
    <source>
        <dbReference type="EMBL" id="CAK9014809.1"/>
    </source>
</evidence>
<reference evidence="2 4" key="1">
    <citation type="submission" date="2024-02" db="EMBL/GenBank/DDBJ databases">
        <authorList>
            <person name="Chen Y."/>
            <person name="Shah S."/>
            <person name="Dougan E. K."/>
            <person name="Thang M."/>
            <person name="Chan C."/>
        </authorList>
    </citation>
    <scope>NUCLEOTIDE SEQUENCE [LARGE SCALE GENOMIC DNA]</scope>
</reference>
<gene>
    <name evidence="2" type="ORF">CCMP2556_LOCUS11850</name>
    <name evidence="3" type="ORF">CCMP2556_LOCUS20237</name>
</gene>
<protein>
    <submittedName>
        <fullName evidence="2">Uncharacterized protein</fullName>
    </submittedName>
</protein>
<evidence type="ECO:0000313" key="3">
    <source>
        <dbReference type="EMBL" id="CAK9036314.1"/>
    </source>
</evidence>
<comment type="caution">
    <text evidence="2">The sequence shown here is derived from an EMBL/GenBank/DDBJ whole genome shotgun (WGS) entry which is preliminary data.</text>
</comment>
<dbReference type="Proteomes" id="UP001642484">
    <property type="component" value="Unassembled WGS sequence"/>
</dbReference>
<keyword evidence="4" id="KW-1185">Reference proteome</keyword>
<organism evidence="2 4">
    <name type="scientific">Durusdinium trenchii</name>
    <dbReference type="NCBI Taxonomy" id="1381693"/>
    <lineage>
        <taxon>Eukaryota</taxon>
        <taxon>Sar</taxon>
        <taxon>Alveolata</taxon>
        <taxon>Dinophyceae</taxon>
        <taxon>Suessiales</taxon>
        <taxon>Symbiodiniaceae</taxon>
        <taxon>Durusdinium</taxon>
    </lineage>
</organism>
<proteinExistence type="predicted"/>
<dbReference type="EMBL" id="CAXAMN010005636">
    <property type="protein sequence ID" value="CAK9014809.1"/>
    <property type="molecule type" value="Genomic_DNA"/>
</dbReference>
<dbReference type="EMBL" id="CAXAMN010011814">
    <property type="protein sequence ID" value="CAK9036314.1"/>
    <property type="molecule type" value="Genomic_DNA"/>
</dbReference>
<accession>A0ABP0JKD0</accession>
<evidence type="ECO:0000256" key="1">
    <source>
        <dbReference type="SAM" id="MobiDB-lite"/>
    </source>
</evidence>